<feature type="domain" description="Pectinesterase inhibitor" evidence="2">
    <location>
        <begin position="6"/>
        <end position="135"/>
    </location>
</feature>
<dbReference type="EMBL" id="SDRB02006711">
    <property type="protein sequence ID" value="THG12261.1"/>
    <property type="molecule type" value="Genomic_DNA"/>
</dbReference>
<proteinExistence type="predicted"/>
<dbReference type="InterPro" id="IPR006501">
    <property type="entry name" value="Pectinesterase_inhib_dom"/>
</dbReference>
<dbReference type="PANTHER" id="PTHR31890:SF9">
    <property type="entry name" value="PLANT INVERTASE_PECTIN METHYLESTERASE INHIBITOR SUPERFAMILY PROTEIN"/>
    <property type="match status" value="1"/>
</dbReference>
<dbReference type="PANTHER" id="PTHR31890">
    <property type="entry name" value="PLANT INVERTASE/PECTIN METHYLESTERASE INHIBITOR SUPERFAMILY PROTEIN"/>
    <property type="match status" value="1"/>
</dbReference>
<feature type="region of interest" description="Disordered" evidence="1">
    <location>
        <begin position="356"/>
        <end position="394"/>
    </location>
</feature>
<accession>A0A4S4E857</accession>
<dbReference type="SMART" id="SM00856">
    <property type="entry name" value="PMEI"/>
    <property type="match status" value="1"/>
</dbReference>
<evidence type="ECO:0000313" key="3">
    <source>
        <dbReference type="EMBL" id="THG12261.1"/>
    </source>
</evidence>
<dbReference type="SUPFAM" id="SSF101148">
    <property type="entry name" value="Plant invertase/pectin methylesterase inhibitor"/>
    <property type="match status" value="1"/>
</dbReference>
<dbReference type="Gene3D" id="1.20.140.40">
    <property type="entry name" value="Invertase/pectin methylesterase inhibitor family protein"/>
    <property type="match status" value="1"/>
</dbReference>
<reference evidence="3 4" key="1">
    <citation type="journal article" date="2018" name="Proc. Natl. Acad. Sci. U.S.A.">
        <title>Draft genome sequence of Camellia sinensis var. sinensis provides insights into the evolution of the tea genome and tea quality.</title>
        <authorList>
            <person name="Wei C."/>
            <person name="Yang H."/>
            <person name="Wang S."/>
            <person name="Zhao J."/>
            <person name="Liu C."/>
            <person name="Gao L."/>
            <person name="Xia E."/>
            <person name="Lu Y."/>
            <person name="Tai Y."/>
            <person name="She G."/>
            <person name="Sun J."/>
            <person name="Cao H."/>
            <person name="Tong W."/>
            <person name="Gao Q."/>
            <person name="Li Y."/>
            <person name="Deng W."/>
            <person name="Jiang X."/>
            <person name="Wang W."/>
            <person name="Chen Q."/>
            <person name="Zhang S."/>
            <person name="Li H."/>
            <person name="Wu J."/>
            <person name="Wang P."/>
            <person name="Li P."/>
            <person name="Shi C."/>
            <person name="Zheng F."/>
            <person name="Jian J."/>
            <person name="Huang B."/>
            <person name="Shan D."/>
            <person name="Shi M."/>
            <person name="Fang C."/>
            <person name="Yue Y."/>
            <person name="Li F."/>
            <person name="Li D."/>
            <person name="Wei S."/>
            <person name="Han B."/>
            <person name="Jiang C."/>
            <person name="Yin Y."/>
            <person name="Xia T."/>
            <person name="Zhang Z."/>
            <person name="Bennetzen J.L."/>
            <person name="Zhao S."/>
            <person name="Wan X."/>
        </authorList>
    </citation>
    <scope>NUCLEOTIDE SEQUENCE [LARGE SCALE GENOMIC DNA]</scope>
    <source>
        <strain evidence="4">cv. Shuchazao</strain>
        <tissue evidence="3">Leaf</tissue>
    </source>
</reference>
<evidence type="ECO:0000313" key="4">
    <source>
        <dbReference type="Proteomes" id="UP000306102"/>
    </source>
</evidence>
<name>A0A4S4E857_CAMSN</name>
<sequence length="394" mass="43730">MPLNSTPYKLVNEFCKQTKNKTFCVETFKLDPRSALALDQVTLVKVAIDLGINDISKLKSHVSIVLSKHGTNPTAKLALQSCVSSFDVASKFLRGALKFVSGPYDKDSYETASENILNAYQNSRVTYLLCFPSTLLLPFDSTCLLFLQYNPSILREPHMDPSSTTWWSPTLSNAKGALKHQSSMKPSWATSKVFYISLTLFILKGFPANPGRTALKVFCVVGPHFLDSPFSCGAPIHFLLVRDSVLTIGTVSVDSSSLSCYMIPAMGIEDIPPSASTPLTEKMKDKGLALLIVLAEQTGNNNRTPDSVERRQPFAGGSSHHLLLEKDYRDRIIYSMGMEIQELKTQLKKMMGNLMEKTTDAEPSLLRQRSPSLEPPMKKVPRNDSRQRSQPTPM</sequence>
<dbReference type="GO" id="GO:0004857">
    <property type="term" value="F:enzyme inhibitor activity"/>
    <property type="evidence" value="ECO:0007669"/>
    <property type="project" value="InterPro"/>
</dbReference>
<organism evidence="3 4">
    <name type="scientific">Camellia sinensis var. sinensis</name>
    <name type="common">China tea</name>
    <dbReference type="NCBI Taxonomy" id="542762"/>
    <lineage>
        <taxon>Eukaryota</taxon>
        <taxon>Viridiplantae</taxon>
        <taxon>Streptophyta</taxon>
        <taxon>Embryophyta</taxon>
        <taxon>Tracheophyta</taxon>
        <taxon>Spermatophyta</taxon>
        <taxon>Magnoliopsida</taxon>
        <taxon>eudicotyledons</taxon>
        <taxon>Gunneridae</taxon>
        <taxon>Pentapetalae</taxon>
        <taxon>asterids</taxon>
        <taxon>Ericales</taxon>
        <taxon>Theaceae</taxon>
        <taxon>Camellia</taxon>
    </lineage>
</organism>
<comment type="caution">
    <text evidence="3">The sequence shown here is derived from an EMBL/GenBank/DDBJ whole genome shotgun (WGS) entry which is preliminary data.</text>
</comment>
<dbReference type="Pfam" id="PF04043">
    <property type="entry name" value="PMEI"/>
    <property type="match status" value="1"/>
</dbReference>
<gene>
    <name evidence="3" type="ORF">TEA_029541</name>
</gene>
<dbReference type="NCBIfam" id="TIGR01614">
    <property type="entry name" value="PME_inhib"/>
    <property type="match status" value="1"/>
</dbReference>
<keyword evidence="4" id="KW-1185">Reference proteome</keyword>
<dbReference type="AlphaFoldDB" id="A0A4S4E857"/>
<dbReference type="InterPro" id="IPR035513">
    <property type="entry name" value="Invertase/methylesterase_inhib"/>
</dbReference>
<protein>
    <recommendedName>
        <fullName evidence="2">Pectinesterase inhibitor domain-containing protein</fullName>
    </recommendedName>
</protein>
<dbReference type="Proteomes" id="UP000306102">
    <property type="component" value="Unassembled WGS sequence"/>
</dbReference>
<evidence type="ECO:0000256" key="1">
    <source>
        <dbReference type="SAM" id="MobiDB-lite"/>
    </source>
</evidence>
<evidence type="ECO:0000259" key="2">
    <source>
        <dbReference type="SMART" id="SM00856"/>
    </source>
</evidence>